<accession>A0A316DK30</accession>
<dbReference type="Proteomes" id="UP000245430">
    <property type="component" value="Unassembled WGS sequence"/>
</dbReference>
<keyword evidence="2" id="KW-1185">Reference proteome</keyword>
<reference evidence="1 2" key="1">
    <citation type="submission" date="2018-05" db="EMBL/GenBank/DDBJ databases">
        <title>Genomic Encyclopedia of Archaeal and Bacterial Type Strains, Phase II (KMG-II): from individual species to whole genera.</title>
        <authorList>
            <person name="Goeker M."/>
        </authorList>
    </citation>
    <scope>NUCLEOTIDE SEQUENCE [LARGE SCALE GENOMIC DNA]</scope>
    <source>
        <strain evidence="1 2">DSM 22637</strain>
    </source>
</reference>
<gene>
    <name evidence="1" type="ORF">LX78_02124</name>
</gene>
<evidence type="ECO:0008006" key="3">
    <source>
        <dbReference type="Google" id="ProtNLM"/>
    </source>
</evidence>
<dbReference type="Gene3D" id="3.40.630.30">
    <property type="match status" value="1"/>
</dbReference>
<evidence type="ECO:0000313" key="2">
    <source>
        <dbReference type="Proteomes" id="UP000245430"/>
    </source>
</evidence>
<dbReference type="RefSeq" id="WP_109682624.1">
    <property type="nucleotide sequence ID" value="NZ_QGGP01000005.1"/>
</dbReference>
<name>A0A316DK30_9FLAO</name>
<dbReference type="OrthoDB" id="9808687at2"/>
<sequence length="326" mass="38018">MKVYSVKKYHPEHKSLWNNFLKESKNGTFLCHRDFMEYHQDRFEDESFLIFKDEKLVAIFPANRKNELIYSHQGLTYGGLIVGKEASFKVILKAVKCLLETCQNLGIHEVILKPTPRIYHIHPSDEIDYILFKLQAELIRRDLTLAIDTKQSIEISSSNRKRGLKKAQKNNLVVKEEANFDLFWNQILIPNLDEQHGVKPVHTLEEITYLKSKFPNNIRQFNVYKENIIVAGTTIFETDNVAHAQYISANNDKQELGSLDLVFHHLIHEVYNDKAYFDFGICNENQGKHINSGLQSWKESFGARSISHDFYSIFTKNHIYLNDVLI</sequence>
<proteinExistence type="predicted"/>
<organism evidence="1 2">
    <name type="scientific">Xanthomarina spongicola</name>
    <dbReference type="NCBI Taxonomy" id="570520"/>
    <lineage>
        <taxon>Bacteria</taxon>
        <taxon>Pseudomonadati</taxon>
        <taxon>Bacteroidota</taxon>
        <taxon>Flavobacteriia</taxon>
        <taxon>Flavobacteriales</taxon>
        <taxon>Flavobacteriaceae</taxon>
        <taxon>Xanthomarina</taxon>
    </lineage>
</organism>
<protein>
    <recommendedName>
        <fullName evidence="3">Acetyltransferase (GNAT) family protein</fullName>
    </recommendedName>
</protein>
<comment type="caution">
    <text evidence="1">The sequence shown here is derived from an EMBL/GenBank/DDBJ whole genome shotgun (WGS) entry which is preliminary data.</text>
</comment>
<dbReference type="AlphaFoldDB" id="A0A316DK30"/>
<dbReference type="SUPFAM" id="SSF55729">
    <property type="entry name" value="Acyl-CoA N-acyltransferases (Nat)"/>
    <property type="match status" value="1"/>
</dbReference>
<dbReference type="EMBL" id="QGGP01000005">
    <property type="protein sequence ID" value="PWK18215.1"/>
    <property type="molecule type" value="Genomic_DNA"/>
</dbReference>
<evidence type="ECO:0000313" key="1">
    <source>
        <dbReference type="EMBL" id="PWK18215.1"/>
    </source>
</evidence>
<dbReference type="InterPro" id="IPR016181">
    <property type="entry name" value="Acyl_CoA_acyltransferase"/>
</dbReference>